<dbReference type="PANTHER" id="PTHR37947:SF1">
    <property type="entry name" value="BLL2462 PROTEIN"/>
    <property type="match status" value="1"/>
</dbReference>
<reference evidence="2 3" key="1">
    <citation type="submission" date="2018-03" db="EMBL/GenBank/DDBJ databases">
        <title>Genomic Encyclopedia of Archaeal and Bacterial Type Strains, Phase II (KMG-II): from individual species to whole genera.</title>
        <authorList>
            <person name="Goeker M."/>
        </authorList>
    </citation>
    <scope>NUCLEOTIDE SEQUENCE [LARGE SCALE GENOMIC DNA]</scope>
    <source>
        <strain evidence="2 3">DSM 29318</strain>
    </source>
</reference>
<accession>A0A2T0X1A6</accession>
<feature type="transmembrane region" description="Helical" evidence="1">
    <location>
        <begin position="12"/>
        <end position="31"/>
    </location>
</feature>
<keyword evidence="1" id="KW-0812">Transmembrane</keyword>
<keyword evidence="1" id="KW-1133">Transmembrane helix</keyword>
<evidence type="ECO:0000313" key="2">
    <source>
        <dbReference type="EMBL" id="PRY92728.1"/>
    </source>
</evidence>
<gene>
    <name evidence="2" type="ORF">BCF33_1582</name>
</gene>
<comment type="caution">
    <text evidence="2">The sequence shown here is derived from an EMBL/GenBank/DDBJ whole genome shotgun (WGS) entry which is preliminary data.</text>
</comment>
<feature type="transmembrane region" description="Helical" evidence="1">
    <location>
        <begin position="661"/>
        <end position="678"/>
    </location>
</feature>
<dbReference type="Proteomes" id="UP000238801">
    <property type="component" value="Unassembled WGS sequence"/>
</dbReference>
<keyword evidence="3" id="KW-1185">Reference proteome</keyword>
<evidence type="ECO:0000256" key="1">
    <source>
        <dbReference type="SAM" id="Phobius"/>
    </source>
</evidence>
<proteinExistence type="predicted"/>
<dbReference type="Gene3D" id="3.40.50.880">
    <property type="match status" value="1"/>
</dbReference>
<dbReference type="SUPFAM" id="SSF52317">
    <property type="entry name" value="Class I glutamine amidotransferase-like"/>
    <property type="match status" value="1"/>
</dbReference>
<keyword evidence="1" id="KW-0472">Membrane</keyword>
<dbReference type="PANTHER" id="PTHR37947">
    <property type="entry name" value="BLL2462 PROTEIN"/>
    <property type="match status" value="1"/>
</dbReference>
<name>A0A2T0X1A6_9RHOB</name>
<organism evidence="2 3">
    <name type="scientific">Hasllibacter halocynthiae</name>
    <dbReference type="NCBI Taxonomy" id="595589"/>
    <lineage>
        <taxon>Bacteria</taxon>
        <taxon>Pseudomonadati</taxon>
        <taxon>Pseudomonadota</taxon>
        <taxon>Alphaproteobacteria</taxon>
        <taxon>Rhodobacterales</taxon>
        <taxon>Roseobacteraceae</taxon>
        <taxon>Hasllibacter</taxon>
    </lineage>
</organism>
<protein>
    <recommendedName>
        <fullName evidence="4">Glutamine amidotransferase</fullName>
    </recommendedName>
</protein>
<dbReference type="RefSeq" id="WP_106160402.1">
    <property type="nucleotide sequence ID" value="NZ_PVTT01000002.1"/>
</dbReference>
<feature type="transmembrane region" description="Helical" evidence="1">
    <location>
        <begin position="38"/>
        <end position="57"/>
    </location>
</feature>
<dbReference type="EMBL" id="PVTT01000002">
    <property type="protein sequence ID" value="PRY92728.1"/>
    <property type="molecule type" value="Genomic_DNA"/>
</dbReference>
<dbReference type="AlphaFoldDB" id="A0A2T0X1A6"/>
<evidence type="ECO:0008006" key="4">
    <source>
        <dbReference type="Google" id="ProtNLM"/>
    </source>
</evidence>
<evidence type="ECO:0000313" key="3">
    <source>
        <dbReference type="Proteomes" id="UP000238801"/>
    </source>
</evidence>
<dbReference type="OrthoDB" id="9769144at2"/>
<dbReference type="InterPro" id="IPR029062">
    <property type="entry name" value="Class_I_gatase-like"/>
</dbReference>
<sequence length="683" mass="72357">MRRDLAFSPLVPWEVVAGMGALALVVVALAAWRGLPGWWLRALAGVALIAALAGPALRVAEEEGLSDLVVLAVDASASNRLDGRDARTAGAAAALEEALEDRADVVRVDVADDPGDGGTLLGGALSRAVAELPAGRIAGVIALTDGQVADPLAVPSVDAPFHVLLTGERDDWDRRLVVRGAPAYAILGEEVVLEVEVVDEGPVPEGVAGSAEVAMSVDGAEPVTGLVRPGEVLRLPVVLPHGGRNVIRFETPGLEGETTDRNNAAIVQMTGVRDRLRVLLVSGEPHPGTRTWRNLLKSDSQVDLVHFTILRPPGKEDGVPVDELSLIAFPTRELFLEKVEEFDLIIFDRYQRRGILPDSYLASVADYVREGGAVLVAAGPDFATASSLYYSPLGEVLPGAPTSVVLEEAFRPEVTEIGGRHPVTDGLAPVGEAAWGRWGRLVDVSPVDGQTVMAGPGERPLLQLSRVGEGRVALLASDHAWLWDRGVDGGGPQMELLRRLAHWLMKEPELEEEALTAQAEGQRMVITRRTLREEPPGDVLVTGPDGEVVAVPLEEVSPGVFQGRYDAPELGLYRLEEGGIVAVFGLGPPAPREFERTLATDAVLGAAAEASGGAVRPIEGGLPQVREVRPGRAAFGRGWIGITPREAAVTTGLTITPLGAPWLWLLVAGMLVLGAWLLEGRRT</sequence>